<name>A0A560WIL7_9MICO</name>
<sequence>MLPEGVPVPGAFFAVVALEDLPEEAEVPDHITVQVTARADEGYALDPDVSPSQEVTLGLTPCASRTRRCR</sequence>
<dbReference type="AlphaFoldDB" id="A0A560WIL7"/>
<organism evidence="1 2">
    <name type="scientific">Marihabitans asiaticum</name>
    <dbReference type="NCBI Taxonomy" id="415218"/>
    <lineage>
        <taxon>Bacteria</taxon>
        <taxon>Bacillati</taxon>
        <taxon>Actinomycetota</taxon>
        <taxon>Actinomycetes</taxon>
        <taxon>Micrococcales</taxon>
        <taxon>Intrasporangiaceae</taxon>
        <taxon>Marihabitans</taxon>
    </lineage>
</organism>
<evidence type="ECO:0000313" key="1">
    <source>
        <dbReference type="EMBL" id="TWD17235.1"/>
    </source>
</evidence>
<gene>
    <name evidence="1" type="ORF">FB557_0802</name>
</gene>
<keyword evidence="2" id="KW-1185">Reference proteome</keyword>
<accession>A0A560WIL7</accession>
<proteinExistence type="predicted"/>
<evidence type="ECO:0000313" key="2">
    <source>
        <dbReference type="Proteomes" id="UP000315628"/>
    </source>
</evidence>
<dbReference type="Proteomes" id="UP000315628">
    <property type="component" value="Unassembled WGS sequence"/>
</dbReference>
<comment type="caution">
    <text evidence="1">The sequence shown here is derived from an EMBL/GenBank/DDBJ whole genome shotgun (WGS) entry which is preliminary data.</text>
</comment>
<reference evidence="1 2" key="1">
    <citation type="submission" date="2019-06" db="EMBL/GenBank/DDBJ databases">
        <title>Sequencing the genomes of 1000 actinobacteria strains.</title>
        <authorList>
            <person name="Klenk H.-P."/>
        </authorList>
    </citation>
    <scope>NUCLEOTIDE SEQUENCE [LARGE SCALE GENOMIC DNA]</scope>
    <source>
        <strain evidence="1 2">DSM 18935</strain>
    </source>
</reference>
<dbReference type="EMBL" id="VIUW01000001">
    <property type="protein sequence ID" value="TWD17235.1"/>
    <property type="molecule type" value="Genomic_DNA"/>
</dbReference>
<protein>
    <submittedName>
        <fullName evidence="1">Uncharacterized protein</fullName>
    </submittedName>
</protein>